<dbReference type="STRING" id="77020.A0A0M8MVA9"/>
<organism evidence="4 5">
    <name type="scientific">Malassezia pachydermatis</name>
    <dbReference type="NCBI Taxonomy" id="77020"/>
    <lineage>
        <taxon>Eukaryota</taxon>
        <taxon>Fungi</taxon>
        <taxon>Dikarya</taxon>
        <taxon>Basidiomycota</taxon>
        <taxon>Ustilaginomycotina</taxon>
        <taxon>Malasseziomycetes</taxon>
        <taxon>Malasseziales</taxon>
        <taxon>Malasseziaceae</taxon>
        <taxon>Malassezia</taxon>
    </lineage>
</organism>
<dbReference type="Pfam" id="PF13855">
    <property type="entry name" value="LRR_8"/>
    <property type="match status" value="1"/>
</dbReference>
<feature type="region of interest" description="Disordered" evidence="3">
    <location>
        <begin position="534"/>
        <end position="553"/>
    </location>
</feature>
<dbReference type="RefSeq" id="XP_017992112.1">
    <property type="nucleotide sequence ID" value="XM_018135203.1"/>
</dbReference>
<dbReference type="PROSITE" id="PS51450">
    <property type="entry name" value="LRR"/>
    <property type="match status" value="1"/>
</dbReference>
<dbReference type="PANTHER" id="PTHR48051:SF46">
    <property type="entry name" value="LEUCINE RICH REPEAT-CONTAINING DOMAIN PROTEIN"/>
    <property type="match status" value="1"/>
</dbReference>
<reference evidence="4 5" key="1">
    <citation type="submission" date="2015-07" db="EMBL/GenBank/DDBJ databases">
        <title>Draft Genome Sequence of Malassezia furfur CBS1878 and Malassezia pachydermatis CBS1879.</title>
        <authorList>
            <person name="Triana S."/>
            <person name="Ohm R."/>
            <person name="Gonzalez A."/>
            <person name="DeCock H."/>
            <person name="Restrepo S."/>
            <person name="Celis A."/>
        </authorList>
    </citation>
    <scope>NUCLEOTIDE SEQUENCE [LARGE SCALE GENOMIC DNA]</scope>
    <source>
        <strain evidence="4 5">CBS 1879</strain>
    </source>
</reference>
<feature type="region of interest" description="Disordered" evidence="3">
    <location>
        <begin position="1"/>
        <end position="20"/>
    </location>
</feature>
<dbReference type="InterPro" id="IPR050216">
    <property type="entry name" value="LRR_domain-containing"/>
</dbReference>
<dbReference type="AlphaFoldDB" id="A0A0M8MVA9"/>
<dbReference type="EMBL" id="LGAV01000003">
    <property type="protein sequence ID" value="KOS14480.1"/>
    <property type="molecule type" value="Genomic_DNA"/>
</dbReference>
<dbReference type="Gene3D" id="3.80.10.10">
    <property type="entry name" value="Ribonuclease Inhibitor"/>
    <property type="match status" value="2"/>
</dbReference>
<feature type="compositionally biased region" description="Basic residues" evidence="3">
    <location>
        <begin position="467"/>
        <end position="477"/>
    </location>
</feature>
<protein>
    <submittedName>
        <fullName evidence="4">Adenylate cyclase</fullName>
    </submittedName>
</protein>
<evidence type="ECO:0000256" key="1">
    <source>
        <dbReference type="ARBA" id="ARBA00022614"/>
    </source>
</evidence>
<feature type="compositionally biased region" description="Basic and acidic residues" evidence="3">
    <location>
        <begin position="543"/>
        <end position="553"/>
    </location>
</feature>
<accession>A0A0M8MVA9</accession>
<dbReference type="Proteomes" id="UP000037751">
    <property type="component" value="Unassembled WGS sequence"/>
</dbReference>
<dbReference type="GeneID" id="28727078"/>
<feature type="region of interest" description="Disordered" evidence="3">
    <location>
        <begin position="331"/>
        <end position="517"/>
    </location>
</feature>
<evidence type="ECO:0000313" key="5">
    <source>
        <dbReference type="Proteomes" id="UP000037751"/>
    </source>
</evidence>
<dbReference type="OrthoDB" id="1517790at2759"/>
<evidence type="ECO:0000256" key="3">
    <source>
        <dbReference type="SAM" id="MobiDB-lite"/>
    </source>
</evidence>
<feature type="compositionally biased region" description="Basic residues" evidence="3">
    <location>
        <begin position="434"/>
        <end position="444"/>
    </location>
</feature>
<dbReference type="VEuPathDB" id="FungiDB:Malapachy_0688"/>
<dbReference type="PANTHER" id="PTHR48051">
    <property type="match status" value="1"/>
</dbReference>
<feature type="compositionally biased region" description="Basic and acidic residues" evidence="3">
    <location>
        <begin position="384"/>
        <end position="404"/>
    </location>
</feature>
<dbReference type="SMART" id="SM00369">
    <property type="entry name" value="LRR_TYP"/>
    <property type="match status" value="4"/>
</dbReference>
<feature type="compositionally biased region" description="Basic and acidic residues" evidence="3">
    <location>
        <begin position="353"/>
        <end position="375"/>
    </location>
</feature>
<dbReference type="InterPro" id="IPR032675">
    <property type="entry name" value="LRR_dom_sf"/>
</dbReference>
<dbReference type="InterPro" id="IPR001611">
    <property type="entry name" value="Leu-rich_rpt"/>
</dbReference>
<dbReference type="InterPro" id="IPR003591">
    <property type="entry name" value="Leu-rich_rpt_typical-subtyp"/>
</dbReference>
<comment type="caution">
    <text evidence="4">The sequence shown here is derived from an EMBL/GenBank/DDBJ whole genome shotgun (WGS) entry which is preliminary data.</text>
</comment>
<proteinExistence type="predicted"/>
<evidence type="ECO:0000256" key="2">
    <source>
        <dbReference type="ARBA" id="ARBA00022737"/>
    </source>
</evidence>
<dbReference type="GO" id="GO:0005737">
    <property type="term" value="C:cytoplasm"/>
    <property type="evidence" value="ECO:0007669"/>
    <property type="project" value="TreeGrafter"/>
</dbReference>
<keyword evidence="2" id="KW-0677">Repeat</keyword>
<dbReference type="SUPFAM" id="SSF52058">
    <property type="entry name" value="L domain-like"/>
    <property type="match status" value="1"/>
</dbReference>
<sequence length="553" mass="59889">MPPRDDATTSETASNDTPDVLERTSLSLAGHALPQTKAMAQTLAQFSHLRRLDLSNMESSEACPHGLEQLHWIATAVRRSRKHVKEGQTPLDERLTWLNIAGNPALGASDDALDGLELLTALHVFNASHCLLKSIPSGLSALRGLKALVLSHNALTSLPAVFPHLPDLNTLVLSNNQLTHLPSTLPTSLPSLKKLSISHNALQGPEALPDWRVCSHLREVRLCGNPTLQQLPSHIQFWGCGVDGGAPGLALLDISNCGLSSWRDVEALLRPATSSSNRHGLANLCAKGNGIAALDDYQDRWRASYPHLHVLDQVRLVPKKKAELPLTDSVSDVDKDDALPTRVQAAPVKTLHTPKERASVSRDERPRASKREAVSKRVSPSSPSKRDDTSTAKRGETSRPKHGDTVTQKRHASSTPKRQREEEVDDEAVTTEKKVRKRSKRGPKKRAEAATLPEAPQSVPATTSTSKPKKIRRKKTVKTVELDMDSTPLDAAPPSPPRVSQRTPSPPPTKPAVSVTGDTGIVGVVNVKRARPAVTSTPASFLGRRDDTPLGGW</sequence>
<evidence type="ECO:0000313" key="4">
    <source>
        <dbReference type="EMBL" id="KOS14480.1"/>
    </source>
</evidence>
<gene>
    <name evidence="4" type="ORF">Malapachy_0688</name>
</gene>
<name>A0A0M8MVA9_9BASI</name>
<keyword evidence="1" id="KW-0433">Leucine-rich repeat</keyword>
<keyword evidence="5" id="KW-1185">Reference proteome</keyword>